<dbReference type="GO" id="GO:0032049">
    <property type="term" value="P:cardiolipin biosynthetic process"/>
    <property type="evidence" value="ECO:0007669"/>
    <property type="project" value="InterPro"/>
</dbReference>
<keyword evidence="5" id="KW-0677">Repeat</keyword>
<dbReference type="STRING" id="45607.A0A2T0FD53"/>
<protein>
    <recommendedName>
        <fullName evidence="10">CDP-diacylglycerol--glycerol-3-phosphate 3-phosphatidyltransferase</fullName>
        <ecNumber evidence="10">2.7.8.5</ecNumber>
    </recommendedName>
</protein>
<accession>A0A2T0FD53</accession>
<evidence type="ECO:0000256" key="5">
    <source>
        <dbReference type="ARBA" id="ARBA00022737"/>
    </source>
</evidence>
<dbReference type="RefSeq" id="XP_024662843.1">
    <property type="nucleotide sequence ID" value="XM_024807075.1"/>
</dbReference>
<evidence type="ECO:0000259" key="11">
    <source>
        <dbReference type="SMART" id="SM00155"/>
    </source>
</evidence>
<feature type="domain" description="PLD phosphodiesterase" evidence="11">
    <location>
        <begin position="371"/>
        <end position="403"/>
    </location>
</feature>
<gene>
    <name evidence="12" type="ORF">B9G98_00517</name>
</gene>
<reference evidence="12 13" key="1">
    <citation type="submission" date="2017-04" db="EMBL/GenBank/DDBJ databases">
        <title>Genome sequencing of [Candida] sorbophila.</title>
        <authorList>
            <person name="Ahn J.O."/>
        </authorList>
    </citation>
    <scope>NUCLEOTIDE SEQUENCE [LARGE SCALE GENOMIC DNA]</scope>
    <source>
        <strain evidence="12 13">DS02</strain>
    </source>
</reference>
<evidence type="ECO:0000313" key="13">
    <source>
        <dbReference type="Proteomes" id="UP000238350"/>
    </source>
</evidence>
<dbReference type="CDD" id="cd09135">
    <property type="entry name" value="PLDc_PGS1_euk_1"/>
    <property type="match status" value="1"/>
</dbReference>
<keyword evidence="13" id="KW-1185">Reference proteome</keyword>
<comment type="subcellular location">
    <subcellularLocation>
        <location evidence="10">Mitochondrion</location>
    </subcellularLocation>
</comment>
<keyword evidence="6 10" id="KW-0443">Lipid metabolism</keyword>
<dbReference type="SUPFAM" id="SSF56024">
    <property type="entry name" value="Phospholipase D/nuclease"/>
    <property type="match status" value="2"/>
</dbReference>
<evidence type="ECO:0000256" key="10">
    <source>
        <dbReference type="RuleBase" id="RU365024"/>
    </source>
</evidence>
<sequence length="463" mass="51738">MSLKSTLAQLDLAAPRFALAPQAVTILSAPDEFYSQLKARILGAQRRIFLATLYIGKSEDELISVLDQSLQKNNALDVHILTDGLRGTREAPQKSTASLLAPLVAKYPARVHVSMYQTPALNGLAKLMVPQRFNEGWGLQHMKLYGFDDDIVLSGANLSKDYFTNRQDRYIAISNKEVTEYFYQLHKAVSYLSYQLQHEDRSRGPSDNFKLVWTSDCPSPADPKGYRKEASRILAPLLKPDTKVSPADDKGTYLYPIAQFTPLIGDTASNELKAMGLLTKMLKGNFDWTLTAGYFNISERLQEGLLKSTPGTAKVITAGEKANGFYQSKGVSSQIPDLYSMLAKRFIKKAEHIQPRIQMLEWENGQYNKPNGWSYHAKGLWVMPRGESPVLTVIGSSNFTKRAYAHDLEAGAVLVTGSPELRAKMAAEVANLEKHTTPKTSRDYNKRPTLIQRLFVRLMGNKL</sequence>
<feature type="domain" description="PLD phosphodiesterase" evidence="11">
    <location>
        <begin position="136"/>
        <end position="162"/>
    </location>
</feature>
<dbReference type="CDD" id="cd09137">
    <property type="entry name" value="PLDc_PGS1_euk_2"/>
    <property type="match status" value="1"/>
</dbReference>
<dbReference type="InterPro" id="IPR001736">
    <property type="entry name" value="PLipase_D/transphosphatidylase"/>
</dbReference>
<evidence type="ECO:0000256" key="9">
    <source>
        <dbReference type="ARBA" id="ARBA00048586"/>
    </source>
</evidence>
<dbReference type="EMBL" id="NDIQ01000001">
    <property type="protein sequence ID" value="PRT52897.1"/>
    <property type="molecule type" value="Genomic_DNA"/>
</dbReference>
<dbReference type="GO" id="GO:0008444">
    <property type="term" value="F:CDP-diacylglycerol-glycerol-3-phosphate 3-phosphatidyltransferase activity"/>
    <property type="evidence" value="ECO:0007669"/>
    <property type="project" value="UniProtKB-EC"/>
</dbReference>
<evidence type="ECO:0000256" key="7">
    <source>
        <dbReference type="ARBA" id="ARBA00023209"/>
    </source>
</evidence>
<keyword evidence="10" id="KW-0496">Mitochondrion</keyword>
<keyword evidence="7 10" id="KW-0594">Phospholipid biosynthesis</keyword>
<comment type="similarity">
    <text evidence="2 10">Belongs to the CDP-alcohol phosphatidyltransferase class-II family.</text>
</comment>
<dbReference type="EC" id="2.7.8.5" evidence="10"/>
<proteinExistence type="inferred from homology"/>
<dbReference type="Proteomes" id="UP000238350">
    <property type="component" value="Unassembled WGS sequence"/>
</dbReference>
<dbReference type="PANTHER" id="PTHR12586:SF1">
    <property type="entry name" value="CDP-DIACYLGLYCEROL--GLYCEROL-3-PHOSPHATE 3-PHOSPHATIDYLTRANSFERASE, MITOCHONDRIAL"/>
    <property type="match status" value="1"/>
</dbReference>
<keyword evidence="8 10" id="KW-1208">Phospholipid metabolism</keyword>
<dbReference type="GO" id="GO:0005739">
    <property type="term" value="C:mitochondrion"/>
    <property type="evidence" value="ECO:0007669"/>
    <property type="project" value="UniProtKB-SubCell"/>
</dbReference>
<evidence type="ECO:0000256" key="1">
    <source>
        <dbReference type="ARBA" id="ARBA00005042"/>
    </source>
</evidence>
<evidence type="ECO:0000256" key="8">
    <source>
        <dbReference type="ARBA" id="ARBA00023264"/>
    </source>
</evidence>
<evidence type="ECO:0000256" key="6">
    <source>
        <dbReference type="ARBA" id="ARBA00023098"/>
    </source>
</evidence>
<dbReference type="PANTHER" id="PTHR12586">
    <property type="entry name" value="CDP-DIACYLGLYCEROL--SERINE O-PHOSPHATIDYLTRANSFERASE"/>
    <property type="match status" value="1"/>
</dbReference>
<dbReference type="AlphaFoldDB" id="A0A2T0FD53"/>
<keyword evidence="4 10" id="KW-0808">Transferase</keyword>
<dbReference type="Gene3D" id="3.30.870.10">
    <property type="entry name" value="Endonuclease Chain A"/>
    <property type="match status" value="2"/>
</dbReference>
<evidence type="ECO:0000313" key="12">
    <source>
        <dbReference type="EMBL" id="PRT52897.1"/>
    </source>
</evidence>
<evidence type="ECO:0000256" key="3">
    <source>
        <dbReference type="ARBA" id="ARBA00022516"/>
    </source>
</evidence>
<dbReference type="InterPro" id="IPR016270">
    <property type="entry name" value="PGS1"/>
</dbReference>
<keyword evidence="10" id="KW-0067">ATP-binding</keyword>
<name>A0A2T0FD53_9ASCO</name>
<dbReference type="GeneID" id="36514266"/>
<evidence type="ECO:0000256" key="2">
    <source>
        <dbReference type="ARBA" id="ARBA00010682"/>
    </source>
</evidence>
<keyword evidence="3 10" id="KW-0444">Lipid biosynthesis</keyword>
<comment type="pathway">
    <text evidence="1 10">Phospholipid metabolism; phosphatidylglycerol biosynthesis; phosphatidylglycerol from CDP-diacylglycerol: step 1/2.</text>
</comment>
<organism evidence="12 13">
    <name type="scientific">Wickerhamiella sorbophila</name>
    <dbReference type="NCBI Taxonomy" id="45607"/>
    <lineage>
        <taxon>Eukaryota</taxon>
        <taxon>Fungi</taxon>
        <taxon>Dikarya</taxon>
        <taxon>Ascomycota</taxon>
        <taxon>Saccharomycotina</taxon>
        <taxon>Dipodascomycetes</taxon>
        <taxon>Dipodascales</taxon>
        <taxon>Trichomonascaceae</taxon>
        <taxon>Wickerhamiella</taxon>
    </lineage>
</organism>
<comment type="catalytic activity">
    <reaction evidence="9 10">
        <text>a CDP-1,2-diacyl-sn-glycerol + sn-glycerol 3-phosphate = a 1,2-diacyl-sn-glycero-3-phospho-(1'-sn-glycero-3'-phosphate) + CMP + H(+)</text>
        <dbReference type="Rhea" id="RHEA:12593"/>
        <dbReference type="ChEBI" id="CHEBI:15378"/>
        <dbReference type="ChEBI" id="CHEBI:57597"/>
        <dbReference type="ChEBI" id="CHEBI:58332"/>
        <dbReference type="ChEBI" id="CHEBI:60110"/>
        <dbReference type="ChEBI" id="CHEBI:60377"/>
        <dbReference type="EC" id="2.7.8.5"/>
    </reaction>
</comment>
<dbReference type="InterPro" id="IPR025202">
    <property type="entry name" value="PLD-like_dom"/>
</dbReference>
<dbReference type="UniPathway" id="UPA00084">
    <property type="reaction ID" value="UER00503"/>
</dbReference>
<keyword evidence="10" id="KW-0547">Nucleotide-binding</keyword>
<dbReference type="PIRSF" id="PIRSF000850">
    <property type="entry name" value="Phospholipase_D_PSS"/>
    <property type="match status" value="1"/>
</dbReference>
<evidence type="ECO:0000256" key="4">
    <source>
        <dbReference type="ARBA" id="ARBA00022679"/>
    </source>
</evidence>
<dbReference type="OrthoDB" id="10250191at2759"/>
<dbReference type="GO" id="GO:0005524">
    <property type="term" value="F:ATP binding"/>
    <property type="evidence" value="ECO:0007669"/>
    <property type="project" value="UniProtKB-KW"/>
</dbReference>
<comment type="function">
    <text evidence="10">Functions in the biosynthesis of the anionic phospholipids phosphatidylglycerol and cardiolipin.</text>
</comment>
<dbReference type="Pfam" id="PF13091">
    <property type="entry name" value="PLDc_2"/>
    <property type="match status" value="1"/>
</dbReference>
<comment type="caution">
    <text evidence="12">The sequence shown here is derived from an EMBL/GenBank/DDBJ whole genome shotgun (WGS) entry which is preliminary data.</text>
</comment>
<dbReference type="SMART" id="SM00155">
    <property type="entry name" value="PLDc"/>
    <property type="match status" value="2"/>
</dbReference>